<dbReference type="EMBL" id="AAXW01000047">
    <property type="protein sequence ID" value="EAZ89334.1"/>
    <property type="molecule type" value="Genomic_DNA"/>
</dbReference>
<evidence type="ECO:0000313" key="2">
    <source>
        <dbReference type="Proteomes" id="UP000003781"/>
    </source>
</evidence>
<dbReference type="AlphaFoldDB" id="A3IW23"/>
<dbReference type="Proteomes" id="UP000003781">
    <property type="component" value="Unassembled WGS sequence"/>
</dbReference>
<accession>A3IW23</accession>
<keyword evidence="2" id="KW-1185">Reference proteome</keyword>
<comment type="caution">
    <text evidence="1">The sequence shown here is derived from an EMBL/GenBank/DDBJ whole genome shotgun (WGS) entry which is preliminary data.</text>
</comment>
<organism evidence="1 2">
    <name type="scientific">Crocosphaera chwakensis CCY0110</name>
    <dbReference type="NCBI Taxonomy" id="391612"/>
    <lineage>
        <taxon>Bacteria</taxon>
        <taxon>Bacillati</taxon>
        <taxon>Cyanobacteriota</taxon>
        <taxon>Cyanophyceae</taxon>
        <taxon>Oscillatoriophycideae</taxon>
        <taxon>Chroococcales</taxon>
        <taxon>Aphanothecaceae</taxon>
        <taxon>Crocosphaera</taxon>
        <taxon>Crocosphaera chwakensis</taxon>
    </lineage>
</organism>
<name>A3IW23_9CHRO</name>
<protein>
    <submittedName>
        <fullName evidence="1">Uncharacterized protein</fullName>
    </submittedName>
</protein>
<proteinExistence type="predicted"/>
<evidence type="ECO:0000313" key="1">
    <source>
        <dbReference type="EMBL" id="EAZ89334.1"/>
    </source>
</evidence>
<reference evidence="1 2" key="1">
    <citation type="submission" date="2007-03" db="EMBL/GenBank/DDBJ databases">
        <authorList>
            <person name="Stal L."/>
            <person name="Ferriera S."/>
            <person name="Johnson J."/>
            <person name="Kravitz S."/>
            <person name="Beeson K."/>
            <person name="Sutton G."/>
            <person name="Rogers Y.-H."/>
            <person name="Friedman R."/>
            <person name="Frazier M."/>
            <person name="Venter J.C."/>
        </authorList>
    </citation>
    <scope>NUCLEOTIDE SEQUENCE [LARGE SCALE GENOMIC DNA]</scope>
    <source>
        <strain evidence="1 2">CCY0110</strain>
    </source>
</reference>
<gene>
    <name evidence="1" type="ORF">CY0110_20530</name>
</gene>
<sequence>MTYAVEQFRKDNLEFTPDANIDMLKLKYLLFKPNNLDG</sequence>